<proteinExistence type="predicted"/>
<dbReference type="InterPro" id="IPR046342">
    <property type="entry name" value="CBS_dom_sf"/>
</dbReference>
<comment type="caution">
    <text evidence="4">The sequence shown here is derived from an EMBL/GenBank/DDBJ whole genome shotgun (WGS) entry which is preliminary data.</text>
</comment>
<dbReference type="PANTHER" id="PTHR43080">
    <property type="entry name" value="CBS DOMAIN-CONTAINING PROTEIN CBSX3, MITOCHONDRIAL"/>
    <property type="match status" value="1"/>
</dbReference>
<dbReference type="AlphaFoldDB" id="A0A7V6A1H0"/>
<dbReference type="CDD" id="cd04586">
    <property type="entry name" value="CBS_pair_BON_assoc"/>
    <property type="match status" value="1"/>
</dbReference>
<evidence type="ECO:0000256" key="2">
    <source>
        <dbReference type="PROSITE-ProRule" id="PRU00703"/>
    </source>
</evidence>
<accession>A0A7V6A1H0</accession>
<evidence type="ECO:0000313" key="4">
    <source>
        <dbReference type="EMBL" id="HHS28308.1"/>
    </source>
</evidence>
<gene>
    <name evidence="4" type="ORF">ENV52_01215</name>
</gene>
<dbReference type="PANTHER" id="PTHR43080:SF29">
    <property type="entry name" value="OS02G0818000 PROTEIN"/>
    <property type="match status" value="1"/>
</dbReference>
<dbReference type="EMBL" id="DTGR01000022">
    <property type="protein sequence ID" value="HHS28308.1"/>
    <property type="molecule type" value="Genomic_DNA"/>
</dbReference>
<sequence>MVSKEGSTGSGSRVKIDLKEEDIVAAMQEIPGYLDITPRDFKEIYTLAFQHALERLKREVTVAEIMTREVAAVKPDTPLADVAGAMGRRGVSGVPVVDDGNRVVGVVSEKDFLRRMGVVDSQNFMTLVASCLRSKGCVALPIKKQTAGELMSSPAVTVRPETRVRDLAELFAARHINRAPVTDAEGRLVGIVSRGDLVKATLAECRV</sequence>
<protein>
    <submittedName>
        <fullName evidence="4">CBS domain-containing protein</fullName>
    </submittedName>
</protein>
<reference evidence="4" key="1">
    <citation type="journal article" date="2020" name="mSystems">
        <title>Genome- and Community-Level Interaction Insights into Carbon Utilization and Element Cycling Functions of Hydrothermarchaeota in Hydrothermal Sediment.</title>
        <authorList>
            <person name="Zhou Z."/>
            <person name="Liu Y."/>
            <person name="Xu W."/>
            <person name="Pan J."/>
            <person name="Luo Z.H."/>
            <person name="Li M."/>
        </authorList>
    </citation>
    <scope>NUCLEOTIDE SEQUENCE [LARGE SCALE GENOMIC DNA]</scope>
    <source>
        <strain evidence="4">SpSt-767</strain>
    </source>
</reference>
<name>A0A7V6A1H0_9BACT</name>
<organism evidence="4">
    <name type="scientific">Desulfobacca acetoxidans</name>
    <dbReference type="NCBI Taxonomy" id="60893"/>
    <lineage>
        <taxon>Bacteria</taxon>
        <taxon>Pseudomonadati</taxon>
        <taxon>Thermodesulfobacteriota</taxon>
        <taxon>Desulfobaccia</taxon>
        <taxon>Desulfobaccales</taxon>
        <taxon>Desulfobaccaceae</taxon>
        <taxon>Desulfobacca</taxon>
    </lineage>
</organism>
<dbReference type="SMART" id="SM00116">
    <property type="entry name" value="CBS"/>
    <property type="match status" value="2"/>
</dbReference>
<dbReference type="InterPro" id="IPR000644">
    <property type="entry name" value="CBS_dom"/>
</dbReference>
<feature type="domain" description="CBS" evidence="3">
    <location>
        <begin position="66"/>
        <end position="124"/>
    </location>
</feature>
<keyword evidence="1 2" id="KW-0129">CBS domain</keyword>
<dbReference type="Pfam" id="PF00571">
    <property type="entry name" value="CBS"/>
    <property type="match status" value="2"/>
</dbReference>
<dbReference type="InterPro" id="IPR051257">
    <property type="entry name" value="Diverse_CBS-Domain"/>
</dbReference>
<dbReference type="SUPFAM" id="SSF54631">
    <property type="entry name" value="CBS-domain pair"/>
    <property type="match status" value="1"/>
</dbReference>
<evidence type="ECO:0000256" key="1">
    <source>
        <dbReference type="ARBA" id="ARBA00023122"/>
    </source>
</evidence>
<evidence type="ECO:0000259" key="3">
    <source>
        <dbReference type="PROSITE" id="PS51371"/>
    </source>
</evidence>
<dbReference type="Gene3D" id="3.10.580.10">
    <property type="entry name" value="CBS-domain"/>
    <property type="match status" value="1"/>
</dbReference>
<feature type="domain" description="CBS" evidence="3">
    <location>
        <begin position="151"/>
        <end position="207"/>
    </location>
</feature>
<dbReference type="PROSITE" id="PS51371">
    <property type="entry name" value="CBS"/>
    <property type="match status" value="2"/>
</dbReference>